<organism evidence="3 5">
    <name type="scientific">Eubacterium ramulus</name>
    <dbReference type="NCBI Taxonomy" id="39490"/>
    <lineage>
        <taxon>Bacteria</taxon>
        <taxon>Bacillati</taxon>
        <taxon>Bacillota</taxon>
        <taxon>Clostridia</taxon>
        <taxon>Eubacteriales</taxon>
        <taxon>Eubacteriaceae</taxon>
        <taxon>Eubacterium</taxon>
    </lineage>
</organism>
<dbReference type="Proteomes" id="UP000431304">
    <property type="component" value="Unassembled WGS sequence"/>
</dbReference>
<keyword evidence="1" id="KW-0472">Membrane</keyword>
<name>A0A173V9Y7_EUBRA</name>
<dbReference type="InterPro" id="IPR058709">
    <property type="entry name" value="BSH_RND-rel"/>
</dbReference>
<sequence length="474" mass="53476">MKSKRRKRKIVPYRRRFHLNIGIIIFAFVFIYFVIYLISYLTQNNIAVYEVQYGQIAKNKSYTGLVLRPEQVFYASDAGSVNYYKKEGDKAGYNDLICSVDKAGNISEEISQAGMDTANLSDEELLNIQNTITTYVSGYSGSQFYNVYSFKEGVNAQIQENLYVNALDSLTDKTTEAVSQNTFSFVRTTVDGILALYTDGYEDVSADNFKAEMYNPASYVKTNLKGNAQVTSGQALYKIATSEDWTLMVPITEKEAKEYQKKISEGSDSFVLHVKFRKDNTETNATTYVRNIDGTYFLQLNLNNSMIRFLSDRYIEVELGADESKGLKLPNTAIAEKEFLVIPKEYVGKGDNSSSSGVIKITKDKHGKEKAEFIATDLYYDDEANNTYYISEDSLSVGDTIQLPNSTQQYTIKDKDTRKGVYNVDKGYAVFRLIDVLAENEEYTIVKTGTKYGISLYDHIAMDGSGVNEGEFLN</sequence>
<dbReference type="OrthoDB" id="1834786at2"/>
<accession>A0A173V9Y7</accession>
<feature type="domain" description="RND related barrel-sandwich hybrid" evidence="2">
    <location>
        <begin position="70"/>
        <end position="240"/>
    </location>
</feature>
<dbReference type="EMBL" id="WKRA01000007">
    <property type="protein sequence ID" value="MSD15708.1"/>
    <property type="molecule type" value="Genomic_DNA"/>
</dbReference>
<dbReference type="GeneID" id="97390914"/>
<dbReference type="EMBL" id="CYYA01000025">
    <property type="protein sequence ID" value="CUN24189.1"/>
    <property type="molecule type" value="Genomic_DNA"/>
</dbReference>
<evidence type="ECO:0000313" key="5">
    <source>
        <dbReference type="Proteomes" id="UP000095492"/>
    </source>
</evidence>
<dbReference type="STRING" id="39490.ERS852448_02712"/>
<dbReference type="AlphaFoldDB" id="A0A173V9Y7"/>
<evidence type="ECO:0000313" key="4">
    <source>
        <dbReference type="EMBL" id="MSD15708.1"/>
    </source>
</evidence>
<proteinExistence type="predicted"/>
<dbReference type="Pfam" id="PF26018">
    <property type="entry name" value="BSH_RND_rel"/>
    <property type="match status" value="1"/>
</dbReference>
<keyword evidence="1" id="KW-1133">Transmembrane helix</keyword>
<keyword evidence="1" id="KW-0812">Transmembrane</keyword>
<evidence type="ECO:0000313" key="3">
    <source>
        <dbReference type="EMBL" id="CUN24189.1"/>
    </source>
</evidence>
<gene>
    <name evidence="3" type="ORF">ERS852448_02712</name>
    <name evidence="4" type="ORF">GKE72_06395</name>
</gene>
<reference evidence="4 6" key="2">
    <citation type="journal article" date="2019" name="Nat. Med.">
        <title>A library of human gut bacterial isolates paired with longitudinal multiomics data enables mechanistic microbiome research.</title>
        <authorList>
            <person name="Poyet M."/>
            <person name="Groussin M."/>
            <person name="Gibbons S.M."/>
            <person name="Avila-Pacheco J."/>
            <person name="Jiang X."/>
            <person name="Kearney S.M."/>
            <person name="Perrotta A.R."/>
            <person name="Berdy B."/>
            <person name="Zhao S."/>
            <person name="Lieberman T.D."/>
            <person name="Swanson P.K."/>
            <person name="Smith M."/>
            <person name="Roesemann S."/>
            <person name="Alexander J.E."/>
            <person name="Rich S.A."/>
            <person name="Livny J."/>
            <person name="Vlamakis H."/>
            <person name="Clish C."/>
            <person name="Bullock K."/>
            <person name="Deik A."/>
            <person name="Scott J."/>
            <person name="Pierce K.A."/>
            <person name="Xavier R.J."/>
            <person name="Alm E.J."/>
        </authorList>
    </citation>
    <scope>NUCLEOTIDE SEQUENCE [LARGE SCALE GENOMIC DNA]</scope>
    <source>
        <strain evidence="4 6">BIOML-A3</strain>
    </source>
</reference>
<reference evidence="3 5" key="1">
    <citation type="submission" date="2015-09" db="EMBL/GenBank/DDBJ databases">
        <authorList>
            <consortium name="Pathogen Informatics"/>
        </authorList>
    </citation>
    <scope>NUCLEOTIDE SEQUENCE [LARGE SCALE GENOMIC DNA]</scope>
    <source>
        <strain evidence="3 5">2789STDY5608891</strain>
    </source>
</reference>
<evidence type="ECO:0000259" key="2">
    <source>
        <dbReference type="Pfam" id="PF26018"/>
    </source>
</evidence>
<dbReference type="Proteomes" id="UP000095492">
    <property type="component" value="Unassembled WGS sequence"/>
</dbReference>
<protein>
    <submittedName>
        <fullName evidence="3">Putative membrane fusion protein</fullName>
    </submittedName>
</protein>
<evidence type="ECO:0000313" key="6">
    <source>
        <dbReference type="Proteomes" id="UP000431304"/>
    </source>
</evidence>
<evidence type="ECO:0000256" key="1">
    <source>
        <dbReference type="SAM" id="Phobius"/>
    </source>
</evidence>
<dbReference type="RefSeq" id="WP_055290988.1">
    <property type="nucleotide sequence ID" value="NZ_CAXUGT010000024.1"/>
</dbReference>
<feature type="transmembrane region" description="Helical" evidence="1">
    <location>
        <begin position="21"/>
        <end position="41"/>
    </location>
</feature>